<feature type="region of interest" description="Disordered" evidence="1">
    <location>
        <begin position="1"/>
        <end position="26"/>
    </location>
</feature>
<name>A0A1F6FPX2_9BACT</name>
<proteinExistence type="predicted"/>
<evidence type="ECO:0000313" key="3">
    <source>
        <dbReference type="Proteomes" id="UP000179230"/>
    </source>
</evidence>
<sequence>MTLPTREYRALDKEGEQSEPTDAHPKPLLVCRATLATKNFLSTRERCRSARHDKTGDGVDLPFGRPDRVVLRAGAGAVHVVAVGDPPGHHSRHDVDRVGLGGRQSLDRAVGGAPEEGDAVGLAVGAARRCGYASRVGLALAVHPRLDDDVAVQRFRRHVAGVGAEAEGVRGQVDEIFHCHDVLLGLYRYCSDQDTVRPPSRGVVKIWKLYYTTPERRGIDLSPLGDNVIYKSPI</sequence>
<dbReference type="Proteomes" id="UP000179230">
    <property type="component" value="Unassembled WGS sequence"/>
</dbReference>
<reference evidence="2 3" key="1">
    <citation type="journal article" date="2016" name="Nat. Commun.">
        <title>Thousands of microbial genomes shed light on interconnected biogeochemical processes in an aquifer system.</title>
        <authorList>
            <person name="Anantharaman K."/>
            <person name="Brown C.T."/>
            <person name="Hug L.A."/>
            <person name="Sharon I."/>
            <person name="Castelle C.J."/>
            <person name="Probst A.J."/>
            <person name="Thomas B.C."/>
            <person name="Singh A."/>
            <person name="Wilkins M.J."/>
            <person name="Karaoz U."/>
            <person name="Brodie E.L."/>
            <person name="Williams K.H."/>
            <person name="Hubbard S.S."/>
            <person name="Banfield J.F."/>
        </authorList>
    </citation>
    <scope>NUCLEOTIDE SEQUENCE [LARGE SCALE GENOMIC DNA]</scope>
</reference>
<evidence type="ECO:0000256" key="1">
    <source>
        <dbReference type="SAM" id="MobiDB-lite"/>
    </source>
</evidence>
<evidence type="ECO:0000313" key="2">
    <source>
        <dbReference type="EMBL" id="OGG87927.1"/>
    </source>
</evidence>
<gene>
    <name evidence="2" type="ORF">A2592_01545</name>
</gene>
<dbReference type="AlphaFoldDB" id="A0A1F6FPX2"/>
<protein>
    <submittedName>
        <fullName evidence="2">Uncharacterized protein</fullName>
    </submittedName>
</protein>
<feature type="compositionally biased region" description="Basic and acidic residues" evidence="1">
    <location>
        <begin position="1"/>
        <end position="25"/>
    </location>
</feature>
<dbReference type="EMBL" id="MFMT01000035">
    <property type="protein sequence ID" value="OGG87927.1"/>
    <property type="molecule type" value="Genomic_DNA"/>
</dbReference>
<accession>A0A1F6FPX2</accession>
<organism evidence="2 3">
    <name type="scientific">Candidatus Kaiserbacteria bacterium RIFOXYD1_FULL_42_15</name>
    <dbReference type="NCBI Taxonomy" id="1798532"/>
    <lineage>
        <taxon>Bacteria</taxon>
        <taxon>Candidatus Kaiseribacteriota</taxon>
    </lineage>
</organism>
<comment type="caution">
    <text evidence="2">The sequence shown here is derived from an EMBL/GenBank/DDBJ whole genome shotgun (WGS) entry which is preliminary data.</text>
</comment>